<feature type="region of interest" description="Disordered" evidence="6">
    <location>
        <begin position="175"/>
        <end position="207"/>
    </location>
</feature>
<evidence type="ECO:0000256" key="1">
    <source>
        <dbReference type="ARBA" id="ARBA00004141"/>
    </source>
</evidence>
<keyword evidence="3 7" id="KW-0812">Transmembrane</keyword>
<feature type="region of interest" description="Disordered" evidence="6">
    <location>
        <begin position="223"/>
        <end position="260"/>
    </location>
</feature>
<dbReference type="GO" id="GO:0016020">
    <property type="term" value="C:membrane"/>
    <property type="evidence" value="ECO:0007669"/>
    <property type="project" value="UniProtKB-SubCell"/>
</dbReference>
<dbReference type="EMBL" id="JABCKV010000027">
    <property type="protein sequence ID" value="KAG5646072.1"/>
    <property type="molecule type" value="Genomic_DNA"/>
</dbReference>
<evidence type="ECO:0000256" key="4">
    <source>
        <dbReference type="ARBA" id="ARBA00022989"/>
    </source>
</evidence>
<feature type="compositionally biased region" description="Polar residues" evidence="6">
    <location>
        <begin position="228"/>
        <end position="245"/>
    </location>
</feature>
<evidence type="ECO:0000256" key="7">
    <source>
        <dbReference type="SAM" id="Phobius"/>
    </source>
</evidence>
<dbReference type="InterPro" id="IPR036259">
    <property type="entry name" value="MFS_trans_sf"/>
</dbReference>
<dbReference type="OrthoDB" id="440553at2759"/>
<name>A0A9P7GF85_9AGAR</name>
<evidence type="ECO:0000313" key="9">
    <source>
        <dbReference type="Proteomes" id="UP000775547"/>
    </source>
</evidence>
<evidence type="ECO:0000256" key="6">
    <source>
        <dbReference type="SAM" id="MobiDB-lite"/>
    </source>
</evidence>
<comment type="subcellular location">
    <subcellularLocation>
        <location evidence="1">Membrane</location>
        <topology evidence="1">Multi-pass membrane protein</topology>
    </subcellularLocation>
</comment>
<reference evidence="8" key="1">
    <citation type="submission" date="2020-07" db="EMBL/GenBank/DDBJ databases">
        <authorList>
            <person name="Nieuwenhuis M."/>
            <person name="Van De Peppel L.J.J."/>
        </authorList>
    </citation>
    <scope>NUCLEOTIDE SEQUENCE</scope>
    <source>
        <strain evidence="8">AP01</strain>
        <tissue evidence="8">Mycelium</tissue>
    </source>
</reference>
<feature type="transmembrane region" description="Helical" evidence="7">
    <location>
        <begin position="42"/>
        <end position="63"/>
    </location>
</feature>
<feature type="compositionally biased region" description="Polar residues" evidence="6">
    <location>
        <begin position="183"/>
        <end position="193"/>
    </location>
</feature>
<comment type="caution">
    <text evidence="8">The sequence shown here is derived from an EMBL/GenBank/DDBJ whole genome shotgun (WGS) entry which is preliminary data.</text>
</comment>
<dbReference type="AlphaFoldDB" id="A0A9P7GF85"/>
<dbReference type="InterPro" id="IPR050930">
    <property type="entry name" value="MFS_Vesicular_Transporter"/>
</dbReference>
<dbReference type="GO" id="GO:0022857">
    <property type="term" value="F:transmembrane transporter activity"/>
    <property type="evidence" value="ECO:0007669"/>
    <property type="project" value="TreeGrafter"/>
</dbReference>
<reference evidence="8" key="2">
    <citation type="submission" date="2021-10" db="EMBL/GenBank/DDBJ databases">
        <title>Phylogenomics reveals ancestral predisposition of the termite-cultivated fungus Termitomyces towards a domesticated lifestyle.</title>
        <authorList>
            <person name="Auxier B."/>
            <person name="Grum-Grzhimaylo A."/>
            <person name="Cardenas M.E."/>
            <person name="Lodge J.D."/>
            <person name="Laessoe T."/>
            <person name="Pedersen O."/>
            <person name="Smith M.E."/>
            <person name="Kuyper T.W."/>
            <person name="Franco-Molano E.A."/>
            <person name="Baroni T.J."/>
            <person name="Aanen D.K."/>
        </authorList>
    </citation>
    <scope>NUCLEOTIDE SEQUENCE</scope>
    <source>
        <strain evidence="8">AP01</strain>
        <tissue evidence="8">Mycelium</tissue>
    </source>
</reference>
<dbReference type="Proteomes" id="UP000775547">
    <property type="component" value="Unassembled WGS sequence"/>
</dbReference>
<sequence length="302" mass="32326">MADSESSESATIDVPSKATAFLAKLRGKPRRRPLGFGWRSSYWFTTFMVGLGVATDLLTYTIIIPVMPFHLEKLGCDVVPEAIVGRQLGIALSGLSLGKDTFSVVSIACIDGILRILIGPPVGGSLYAGFGYRAPFVFAMGAAVLDMIARLLIVERKDALNCGIDPKIYNVNIPKDSEKGLNQGRTSAETIPKSSIPGPSQPEGAEASREVIKLRHVTVDIAKEEGSSDSPSLTSRKPYTESTNLPRSPSPAPSTTSAELHSRAENLKIKPISLPVVIVRLSKSSRAVVSLLITFVYGYAPV</sequence>
<keyword evidence="4 7" id="KW-1133">Transmembrane helix</keyword>
<evidence type="ECO:0000256" key="5">
    <source>
        <dbReference type="ARBA" id="ARBA00023136"/>
    </source>
</evidence>
<keyword evidence="2" id="KW-0813">Transport</keyword>
<dbReference type="SUPFAM" id="SSF103473">
    <property type="entry name" value="MFS general substrate transporter"/>
    <property type="match status" value="1"/>
</dbReference>
<evidence type="ECO:0000256" key="2">
    <source>
        <dbReference type="ARBA" id="ARBA00022448"/>
    </source>
</evidence>
<evidence type="ECO:0000313" key="8">
    <source>
        <dbReference type="EMBL" id="KAG5646072.1"/>
    </source>
</evidence>
<keyword evidence="9" id="KW-1185">Reference proteome</keyword>
<dbReference type="PANTHER" id="PTHR23506:SF23">
    <property type="entry name" value="GH10249P"/>
    <property type="match status" value="1"/>
</dbReference>
<protein>
    <recommendedName>
        <fullName evidence="10">MFS general substrate transporter</fullName>
    </recommendedName>
</protein>
<accession>A0A9P7GF85</accession>
<proteinExistence type="predicted"/>
<gene>
    <name evidence="8" type="ORF">DXG03_004495</name>
</gene>
<organism evidence="8 9">
    <name type="scientific">Asterophora parasitica</name>
    <dbReference type="NCBI Taxonomy" id="117018"/>
    <lineage>
        <taxon>Eukaryota</taxon>
        <taxon>Fungi</taxon>
        <taxon>Dikarya</taxon>
        <taxon>Basidiomycota</taxon>
        <taxon>Agaricomycotina</taxon>
        <taxon>Agaricomycetes</taxon>
        <taxon>Agaricomycetidae</taxon>
        <taxon>Agaricales</taxon>
        <taxon>Tricholomatineae</taxon>
        <taxon>Lyophyllaceae</taxon>
        <taxon>Asterophora</taxon>
    </lineage>
</organism>
<evidence type="ECO:0000256" key="3">
    <source>
        <dbReference type="ARBA" id="ARBA00022692"/>
    </source>
</evidence>
<dbReference type="PANTHER" id="PTHR23506">
    <property type="entry name" value="GH10249P"/>
    <property type="match status" value="1"/>
</dbReference>
<keyword evidence="5 7" id="KW-0472">Membrane</keyword>
<evidence type="ECO:0008006" key="10">
    <source>
        <dbReference type="Google" id="ProtNLM"/>
    </source>
</evidence>
<feature type="transmembrane region" description="Helical" evidence="7">
    <location>
        <begin position="130"/>
        <end position="153"/>
    </location>
</feature>